<evidence type="ECO:0000256" key="1">
    <source>
        <dbReference type="SAM" id="MobiDB-lite"/>
    </source>
</evidence>
<keyword evidence="3" id="KW-1185">Reference proteome</keyword>
<name>A0A6G1KVC8_9PEZI</name>
<protein>
    <submittedName>
        <fullName evidence="2">Uncharacterized protein</fullName>
    </submittedName>
</protein>
<dbReference type="AlphaFoldDB" id="A0A6G1KVC8"/>
<accession>A0A6G1KVC8</accession>
<proteinExistence type="predicted"/>
<organism evidence="2 3">
    <name type="scientific">Teratosphaeria nubilosa</name>
    <dbReference type="NCBI Taxonomy" id="161662"/>
    <lineage>
        <taxon>Eukaryota</taxon>
        <taxon>Fungi</taxon>
        <taxon>Dikarya</taxon>
        <taxon>Ascomycota</taxon>
        <taxon>Pezizomycotina</taxon>
        <taxon>Dothideomycetes</taxon>
        <taxon>Dothideomycetidae</taxon>
        <taxon>Mycosphaerellales</taxon>
        <taxon>Teratosphaeriaceae</taxon>
        <taxon>Teratosphaeria</taxon>
    </lineage>
</organism>
<gene>
    <name evidence="2" type="ORF">EJ03DRAFT_378790</name>
</gene>
<dbReference type="Proteomes" id="UP000799436">
    <property type="component" value="Unassembled WGS sequence"/>
</dbReference>
<feature type="compositionally biased region" description="Low complexity" evidence="1">
    <location>
        <begin position="12"/>
        <end position="23"/>
    </location>
</feature>
<reference evidence="2" key="1">
    <citation type="journal article" date="2020" name="Stud. Mycol.">
        <title>101 Dothideomycetes genomes: a test case for predicting lifestyles and emergence of pathogens.</title>
        <authorList>
            <person name="Haridas S."/>
            <person name="Albert R."/>
            <person name="Binder M."/>
            <person name="Bloem J."/>
            <person name="Labutti K."/>
            <person name="Salamov A."/>
            <person name="Andreopoulos B."/>
            <person name="Baker S."/>
            <person name="Barry K."/>
            <person name="Bills G."/>
            <person name="Bluhm B."/>
            <person name="Cannon C."/>
            <person name="Castanera R."/>
            <person name="Culley D."/>
            <person name="Daum C."/>
            <person name="Ezra D."/>
            <person name="Gonzalez J."/>
            <person name="Henrissat B."/>
            <person name="Kuo A."/>
            <person name="Liang C."/>
            <person name="Lipzen A."/>
            <person name="Lutzoni F."/>
            <person name="Magnuson J."/>
            <person name="Mondo S."/>
            <person name="Nolan M."/>
            <person name="Ohm R."/>
            <person name="Pangilinan J."/>
            <person name="Park H.-J."/>
            <person name="Ramirez L."/>
            <person name="Alfaro M."/>
            <person name="Sun H."/>
            <person name="Tritt A."/>
            <person name="Yoshinaga Y."/>
            <person name="Zwiers L.-H."/>
            <person name="Turgeon B."/>
            <person name="Goodwin S."/>
            <person name="Spatafora J."/>
            <person name="Crous P."/>
            <person name="Grigoriev I."/>
        </authorList>
    </citation>
    <scope>NUCLEOTIDE SEQUENCE</scope>
    <source>
        <strain evidence="2">CBS 116005</strain>
    </source>
</reference>
<evidence type="ECO:0000313" key="2">
    <source>
        <dbReference type="EMBL" id="KAF2764219.1"/>
    </source>
</evidence>
<evidence type="ECO:0000313" key="3">
    <source>
        <dbReference type="Proteomes" id="UP000799436"/>
    </source>
</evidence>
<dbReference type="EMBL" id="ML995933">
    <property type="protein sequence ID" value="KAF2764219.1"/>
    <property type="molecule type" value="Genomic_DNA"/>
</dbReference>
<sequence>MPLLSDRGSPFLLRAPLPRAAPRCQQQEHLSRKQDPGGWPAFAADITGHTVRQEPELTAEPARRSSDEAVRAAQRYSNTAWPSAGASILGRARDDDNEPRFYLRLAFDRPTKHCAAFPKHSGLFGSDNNQKKEGRARRKSVVSLWDGTSPAPPFASATWAGVSAIAWHLNTCQERSEAILHLLSVTYA</sequence>
<feature type="region of interest" description="Disordered" evidence="1">
    <location>
        <begin position="1"/>
        <end position="76"/>
    </location>
</feature>
<feature type="compositionally biased region" description="Basic and acidic residues" evidence="1">
    <location>
        <begin position="51"/>
        <end position="70"/>
    </location>
</feature>